<evidence type="ECO:0000256" key="1">
    <source>
        <dbReference type="SAM" id="MobiDB-lite"/>
    </source>
</evidence>
<dbReference type="STRING" id="114686.BM536_025570"/>
<protein>
    <submittedName>
        <fullName evidence="2">Uncharacterized protein</fullName>
    </submittedName>
</protein>
<reference evidence="3" key="1">
    <citation type="submission" date="2016-11" db="EMBL/GenBank/DDBJ databases">
        <authorList>
            <person name="Schniete J.K."/>
            <person name="Salih T."/>
            <person name="Algora Gallardo L."/>
            <person name="Martinez Fernandez S."/>
            <person name="Herron P.R."/>
        </authorList>
    </citation>
    <scope>NUCLEOTIDE SEQUENCE [LARGE SCALE GENOMIC DNA]</scope>
    <source>
        <strain evidence="3">DSM 41896</strain>
    </source>
</reference>
<dbReference type="EMBL" id="MPOH02000016">
    <property type="protein sequence ID" value="OQD53662.1"/>
    <property type="molecule type" value="Genomic_DNA"/>
</dbReference>
<dbReference type="Proteomes" id="UP000184286">
    <property type="component" value="Unassembled WGS sequence"/>
</dbReference>
<dbReference type="AlphaFoldDB" id="A0A1V6MMX9"/>
<gene>
    <name evidence="2" type="ORF">BM536_025570</name>
</gene>
<name>A0A1V6MMX9_9ACTN</name>
<feature type="compositionally biased region" description="Basic residues" evidence="1">
    <location>
        <begin position="52"/>
        <end position="61"/>
    </location>
</feature>
<proteinExistence type="predicted"/>
<accession>A0A1V6MMX9</accession>
<evidence type="ECO:0000313" key="3">
    <source>
        <dbReference type="Proteomes" id="UP000184286"/>
    </source>
</evidence>
<reference evidence="2 3" key="2">
    <citation type="submission" date="2017-02" db="EMBL/GenBank/DDBJ databases">
        <title>Draft genome sequence of Streptomyces phaeoluteigriseus type strain DSM41896.</title>
        <authorList>
            <person name="Salih T.S."/>
            <person name="Algora Gallardo L."/>
            <person name="Melo Santos T."/>
            <person name="Filgueira Martinez S."/>
            <person name="Herron P.R."/>
        </authorList>
    </citation>
    <scope>NUCLEOTIDE SEQUENCE [LARGE SCALE GENOMIC DNA]</scope>
    <source>
        <strain evidence="2 3">DSM 41896</strain>
    </source>
</reference>
<sequence length="96" mass="10795">MGGGRWAFAGAGVRHVDAERGVRRARHRTEPEVTAPLPAVPYRVRREFGHERRGRAARVRGIRPSPHEPRRLGPRRRAIRGRDSGNHRGTHRACGA</sequence>
<feature type="region of interest" description="Disordered" evidence="1">
    <location>
        <begin position="48"/>
        <end position="96"/>
    </location>
</feature>
<evidence type="ECO:0000313" key="2">
    <source>
        <dbReference type="EMBL" id="OQD53662.1"/>
    </source>
</evidence>
<organism evidence="2 3">
    <name type="scientific">Streptomyces phaeoluteigriseus</name>
    <dbReference type="NCBI Taxonomy" id="114686"/>
    <lineage>
        <taxon>Bacteria</taxon>
        <taxon>Bacillati</taxon>
        <taxon>Actinomycetota</taxon>
        <taxon>Actinomycetes</taxon>
        <taxon>Kitasatosporales</taxon>
        <taxon>Streptomycetaceae</taxon>
        <taxon>Streptomyces</taxon>
        <taxon>Streptomyces aurantiacus group</taxon>
    </lineage>
</organism>
<comment type="caution">
    <text evidence="2">The sequence shown here is derived from an EMBL/GenBank/DDBJ whole genome shotgun (WGS) entry which is preliminary data.</text>
</comment>